<dbReference type="RefSeq" id="WP_345088566.1">
    <property type="nucleotide sequence ID" value="NZ_BAAAWG010000014.1"/>
</dbReference>
<evidence type="ECO:0000313" key="7">
    <source>
        <dbReference type="EMBL" id="MFC5895557.1"/>
    </source>
</evidence>
<feature type="compositionally biased region" description="Low complexity" evidence="5">
    <location>
        <begin position="1"/>
        <end position="27"/>
    </location>
</feature>
<reference evidence="8" key="1">
    <citation type="journal article" date="2019" name="Int. J. Syst. Evol. Microbiol.">
        <title>The Global Catalogue of Microorganisms (GCM) 10K type strain sequencing project: providing services to taxonomists for standard genome sequencing and annotation.</title>
        <authorList>
            <consortium name="The Broad Institute Genomics Platform"/>
            <consortium name="The Broad Institute Genome Sequencing Center for Infectious Disease"/>
            <person name="Wu L."/>
            <person name="Ma J."/>
        </authorList>
    </citation>
    <scope>NUCLEOTIDE SEQUENCE [LARGE SCALE GENOMIC DNA]</scope>
    <source>
        <strain evidence="8">CGMCC 1.15809</strain>
    </source>
</reference>
<evidence type="ECO:0000256" key="2">
    <source>
        <dbReference type="ARBA" id="ARBA00022692"/>
    </source>
</evidence>
<dbReference type="Proteomes" id="UP001596241">
    <property type="component" value="Unassembled WGS sequence"/>
</dbReference>
<keyword evidence="8" id="KW-1185">Reference proteome</keyword>
<dbReference type="Pfam" id="PF09685">
    <property type="entry name" value="MamF_MmsF"/>
    <property type="match status" value="1"/>
</dbReference>
<evidence type="ECO:0000256" key="1">
    <source>
        <dbReference type="ARBA" id="ARBA00004141"/>
    </source>
</evidence>
<gene>
    <name evidence="7" type="ORF">ACFP3M_22435</name>
</gene>
<proteinExistence type="predicted"/>
<feature type="transmembrane region" description="Helical" evidence="6">
    <location>
        <begin position="152"/>
        <end position="176"/>
    </location>
</feature>
<keyword evidence="4 6" id="KW-0472">Membrane</keyword>
<keyword evidence="3 6" id="KW-1133">Transmembrane helix</keyword>
<dbReference type="InterPro" id="IPR019109">
    <property type="entry name" value="MamF_MmsF"/>
</dbReference>
<evidence type="ECO:0000313" key="8">
    <source>
        <dbReference type="Proteomes" id="UP001596241"/>
    </source>
</evidence>
<feature type="transmembrane region" description="Helical" evidence="6">
    <location>
        <begin position="61"/>
        <end position="91"/>
    </location>
</feature>
<feature type="transmembrane region" description="Helical" evidence="6">
    <location>
        <begin position="112"/>
        <end position="140"/>
    </location>
</feature>
<feature type="compositionally biased region" description="Pro residues" evidence="5">
    <location>
        <begin position="40"/>
        <end position="53"/>
    </location>
</feature>
<name>A0ABW1FNN3_9ACTN</name>
<sequence>MSDQQPGYGYGPQGQPQQPYGAQGWQQPAPPGGYGYPSAGPYPTPGYAPPPPSRSSHSTAMWAHLSALLTVTAGSMLCCGIGAFLGWIGPMSMRNDSRNKQDPYLRHHTTEALNFGLTQAIMAAIGTVLYFSTMIIYGMVATPEQLQSSGLAIPMLTVVVMMGGYGLSSVICAIIATTKANRGEWWSYPRLVAWPMLKP</sequence>
<keyword evidence="2 6" id="KW-0812">Transmembrane</keyword>
<protein>
    <submittedName>
        <fullName evidence="7">DUF4870 domain-containing protein</fullName>
    </submittedName>
</protein>
<evidence type="ECO:0000256" key="6">
    <source>
        <dbReference type="SAM" id="Phobius"/>
    </source>
</evidence>
<evidence type="ECO:0000256" key="5">
    <source>
        <dbReference type="SAM" id="MobiDB-lite"/>
    </source>
</evidence>
<comment type="subcellular location">
    <subcellularLocation>
        <location evidence="1">Membrane</location>
        <topology evidence="1">Multi-pass membrane protein</topology>
    </subcellularLocation>
</comment>
<evidence type="ECO:0000256" key="4">
    <source>
        <dbReference type="ARBA" id="ARBA00023136"/>
    </source>
</evidence>
<dbReference type="EMBL" id="JBHSPW010000011">
    <property type="protein sequence ID" value="MFC5895557.1"/>
    <property type="molecule type" value="Genomic_DNA"/>
</dbReference>
<feature type="region of interest" description="Disordered" evidence="5">
    <location>
        <begin position="1"/>
        <end position="55"/>
    </location>
</feature>
<evidence type="ECO:0000256" key="3">
    <source>
        <dbReference type="ARBA" id="ARBA00022989"/>
    </source>
</evidence>
<accession>A0ABW1FNN3</accession>
<organism evidence="7 8">
    <name type="scientific">Streptomyces ramulosus</name>
    <dbReference type="NCBI Taxonomy" id="47762"/>
    <lineage>
        <taxon>Bacteria</taxon>
        <taxon>Bacillati</taxon>
        <taxon>Actinomycetota</taxon>
        <taxon>Actinomycetes</taxon>
        <taxon>Kitasatosporales</taxon>
        <taxon>Streptomycetaceae</taxon>
        <taxon>Streptomyces</taxon>
    </lineage>
</organism>
<comment type="caution">
    <text evidence="7">The sequence shown here is derived from an EMBL/GenBank/DDBJ whole genome shotgun (WGS) entry which is preliminary data.</text>
</comment>